<evidence type="ECO:0000256" key="1">
    <source>
        <dbReference type="SAM" id="MobiDB-lite"/>
    </source>
</evidence>
<dbReference type="EMBL" id="BAABME010041176">
    <property type="protein sequence ID" value="GAA0171988.1"/>
    <property type="molecule type" value="Genomic_DNA"/>
</dbReference>
<proteinExistence type="predicted"/>
<accession>A0AAV3R9R2</accession>
<sequence>MLVELILINDWTEEIGTVERSRVLVGKKRSRVSIEEVLNLEELMLDGMGSRKKQRFPSPFEARPSNWMEKMDDEEGGYWSSSEEDQMEMDLDHLRIRRTAKERA</sequence>
<gene>
    <name evidence="2" type="ORF">LIER_43916</name>
</gene>
<name>A0AAV3R9R2_LITER</name>
<feature type="region of interest" description="Disordered" evidence="1">
    <location>
        <begin position="51"/>
        <end position="84"/>
    </location>
</feature>
<dbReference type="AlphaFoldDB" id="A0AAV3R9R2"/>
<keyword evidence="3" id="KW-1185">Reference proteome</keyword>
<comment type="caution">
    <text evidence="2">The sequence shown here is derived from an EMBL/GenBank/DDBJ whole genome shotgun (WGS) entry which is preliminary data.</text>
</comment>
<organism evidence="2 3">
    <name type="scientific">Lithospermum erythrorhizon</name>
    <name type="common">Purple gromwell</name>
    <name type="synonym">Lithospermum officinale var. erythrorhizon</name>
    <dbReference type="NCBI Taxonomy" id="34254"/>
    <lineage>
        <taxon>Eukaryota</taxon>
        <taxon>Viridiplantae</taxon>
        <taxon>Streptophyta</taxon>
        <taxon>Embryophyta</taxon>
        <taxon>Tracheophyta</taxon>
        <taxon>Spermatophyta</taxon>
        <taxon>Magnoliopsida</taxon>
        <taxon>eudicotyledons</taxon>
        <taxon>Gunneridae</taxon>
        <taxon>Pentapetalae</taxon>
        <taxon>asterids</taxon>
        <taxon>lamiids</taxon>
        <taxon>Boraginales</taxon>
        <taxon>Boraginaceae</taxon>
        <taxon>Boraginoideae</taxon>
        <taxon>Lithospermeae</taxon>
        <taxon>Lithospermum</taxon>
    </lineage>
</organism>
<evidence type="ECO:0000313" key="3">
    <source>
        <dbReference type="Proteomes" id="UP001454036"/>
    </source>
</evidence>
<protein>
    <submittedName>
        <fullName evidence="2">Uncharacterized protein</fullName>
    </submittedName>
</protein>
<reference evidence="2 3" key="1">
    <citation type="submission" date="2024-01" db="EMBL/GenBank/DDBJ databases">
        <title>The complete chloroplast genome sequence of Lithospermum erythrorhizon: insights into the phylogenetic relationship among Boraginaceae species and the maternal lineages of purple gromwells.</title>
        <authorList>
            <person name="Okada T."/>
            <person name="Watanabe K."/>
        </authorList>
    </citation>
    <scope>NUCLEOTIDE SEQUENCE [LARGE SCALE GENOMIC DNA]</scope>
</reference>
<feature type="compositionally biased region" description="Acidic residues" evidence="1">
    <location>
        <begin position="71"/>
        <end position="84"/>
    </location>
</feature>
<evidence type="ECO:0000313" key="2">
    <source>
        <dbReference type="EMBL" id="GAA0171988.1"/>
    </source>
</evidence>
<dbReference type="Proteomes" id="UP001454036">
    <property type="component" value="Unassembled WGS sequence"/>
</dbReference>